<dbReference type="OrthoDB" id="410307at2759"/>
<dbReference type="Gene3D" id="4.10.1000.10">
    <property type="entry name" value="Zinc finger, CCCH-type"/>
    <property type="match status" value="2"/>
</dbReference>
<evidence type="ECO:0000256" key="6">
    <source>
        <dbReference type="SAM" id="MobiDB-lite"/>
    </source>
</evidence>
<reference evidence="8 10" key="1">
    <citation type="journal article" date="2014" name="BMC Genomics">
        <title>Genome sequence of Anopheles sinensis provides insight into genetics basis of mosquito competence for malaria parasites.</title>
        <authorList>
            <person name="Zhou D."/>
            <person name="Zhang D."/>
            <person name="Ding G."/>
            <person name="Shi L."/>
            <person name="Hou Q."/>
            <person name="Ye Y."/>
            <person name="Xu Y."/>
            <person name="Zhou H."/>
            <person name="Xiong C."/>
            <person name="Li S."/>
            <person name="Yu J."/>
            <person name="Hong S."/>
            <person name="Yu X."/>
            <person name="Zou P."/>
            <person name="Chen C."/>
            <person name="Chang X."/>
            <person name="Wang W."/>
            <person name="Lv Y."/>
            <person name="Sun Y."/>
            <person name="Ma L."/>
            <person name="Shen B."/>
            <person name="Zhu C."/>
        </authorList>
    </citation>
    <scope>NUCLEOTIDE SEQUENCE [LARGE SCALE GENOMIC DNA]</scope>
</reference>
<dbReference type="AlphaFoldDB" id="A0A084WQC3"/>
<gene>
    <name evidence="8" type="ORF">ZHAS_00020647</name>
</gene>
<feature type="region of interest" description="Disordered" evidence="6">
    <location>
        <begin position="248"/>
        <end position="309"/>
    </location>
</feature>
<dbReference type="EnsemblMetazoa" id="ASIC020647-RA">
    <property type="protein sequence ID" value="ASIC020647-PA"/>
    <property type="gene ID" value="ASIC020647"/>
</dbReference>
<dbReference type="GO" id="GO:0003729">
    <property type="term" value="F:mRNA binding"/>
    <property type="evidence" value="ECO:0007669"/>
    <property type="project" value="InterPro"/>
</dbReference>
<evidence type="ECO:0000256" key="4">
    <source>
        <dbReference type="ARBA" id="ARBA00022833"/>
    </source>
</evidence>
<dbReference type="EMBL" id="ATLV01025472">
    <property type="status" value="NOT_ANNOTATED_CDS"/>
    <property type="molecule type" value="Genomic_DNA"/>
</dbReference>
<feature type="region of interest" description="Disordered" evidence="6">
    <location>
        <begin position="180"/>
        <end position="201"/>
    </location>
</feature>
<reference evidence="9" key="2">
    <citation type="submission" date="2020-05" db="UniProtKB">
        <authorList>
            <consortium name="EnsemblMetazoa"/>
        </authorList>
    </citation>
    <scope>IDENTIFICATION</scope>
</reference>
<accession>A0A084WQC3</accession>
<feature type="zinc finger region" description="C3H1-type" evidence="5">
    <location>
        <begin position="310"/>
        <end position="338"/>
    </location>
</feature>
<evidence type="ECO:0000313" key="8">
    <source>
        <dbReference type="EMBL" id="KFB52417.1"/>
    </source>
</evidence>
<evidence type="ECO:0000313" key="9">
    <source>
        <dbReference type="EnsemblMetazoa" id="ASIC020647-PA"/>
    </source>
</evidence>
<dbReference type="SMART" id="SM00356">
    <property type="entry name" value="ZnF_C3H1"/>
    <property type="match status" value="2"/>
</dbReference>
<dbReference type="Proteomes" id="UP000030765">
    <property type="component" value="Unassembled WGS sequence"/>
</dbReference>
<dbReference type="EMBL" id="KE525389">
    <property type="protein sequence ID" value="KFB52417.1"/>
    <property type="molecule type" value="Genomic_DNA"/>
</dbReference>
<dbReference type="InterPro" id="IPR045877">
    <property type="entry name" value="ZFP36-like"/>
</dbReference>
<dbReference type="Pfam" id="PF00642">
    <property type="entry name" value="zf-CCCH"/>
    <property type="match status" value="1"/>
</dbReference>
<dbReference type="PANTHER" id="PTHR12547">
    <property type="entry name" value="CCCH ZINC FINGER/TIS11-RELATED"/>
    <property type="match status" value="1"/>
</dbReference>
<dbReference type="PROSITE" id="PS50103">
    <property type="entry name" value="ZF_C3H1"/>
    <property type="match status" value="1"/>
</dbReference>
<dbReference type="InterPro" id="IPR000571">
    <property type="entry name" value="Znf_CCCH"/>
</dbReference>
<dbReference type="OMA" id="PIYFIEA"/>
<keyword evidence="3 5" id="KW-0863">Zinc-finger</keyword>
<feature type="compositionally biased region" description="Polar residues" evidence="6">
    <location>
        <begin position="299"/>
        <end position="309"/>
    </location>
</feature>
<keyword evidence="4 5" id="KW-0862">Zinc</keyword>
<feature type="compositionally biased region" description="Polar residues" evidence="6">
    <location>
        <begin position="83"/>
        <end position="95"/>
    </location>
</feature>
<dbReference type="EMBL" id="ATLV01025473">
    <property type="status" value="NOT_ANNOTATED_CDS"/>
    <property type="molecule type" value="Genomic_DNA"/>
</dbReference>
<dbReference type="SUPFAM" id="SSF90229">
    <property type="entry name" value="CCCH zinc finger"/>
    <property type="match status" value="1"/>
</dbReference>
<dbReference type="PANTHER" id="PTHR12547:SF18">
    <property type="entry name" value="PROTEIN TIS11"/>
    <property type="match status" value="1"/>
</dbReference>
<evidence type="ECO:0000256" key="2">
    <source>
        <dbReference type="ARBA" id="ARBA00022737"/>
    </source>
</evidence>
<dbReference type="InterPro" id="IPR036855">
    <property type="entry name" value="Znf_CCCH_sf"/>
</dbReference>
<evidence type="ECO:0000256" key="1">
    <source>
        <dbReference type="ARBA" id="ARBA00022723"/>
    </source>
</evidence>
<dbReference type="GO" id="GO:0008270">
    <property type="term" value="F:zinc ion binding"/>
    <property type="evidence" value="ECO:0007669"/>
    <property type="project" value="UniProtKB-KW"/>
</dbReference>
<dbReference type="VEuPathDB" id="VectorBase:ASIS001743"/>
<protein>
    <submittedName>
        <fullName evidence="8">AGAP010954-PA-like protein</fullName>
    </submittedName>
</protein>
<feature type="compositionally biased region" description="Low complexity" evidence="6">
    <location>
        <begin position="248"/>
        <end position="274"/>
    </location>
</feature>
<evidence type="ECO:0000256" key="3">
    <source>
        <dbReference type="ARBA" id="ARBA00022771"/>
    </source>
</evidence>
<feature type="region of interest" description="Disordered" evidence="6">
    <location>
        <begin position="83"/>
        <end position="102"/>
    </location>
</feature>
<evidence type="ECO:0000259" key="7">
    <source>
        <dbReference type="PROSITE" id="PS50103"/>
    </source>
</evidence>
<keyword evidence="10" id="KW-1185">Reference proteome</keyword>
<name>A0A084WQC3_ANOSI</name>
<dbReference type="FunFam" id="4.10.1000.10:FF:000001">
    <property type="entry name" value="zinc finger CCCH domain-containing protein 15-like"/>
    <property type="match status" value="1"/>
</dbReference>
<keyword evidence="2" id="KW-0677">Repeat</keyword>
<evidence type="ECO:0000313" key="10">
    <source>
        <dbReference type="Proteomes" id="UP000030765"/>
    </source>
</evidence>
<evidence type="ECO:0000256" key="5">
    <source>
        <dbReference type="PROSITE-ProRule" id="PRU00723"/>
    </source>
</evidence>
<feature type="domain" description="C3H1-type" evidence="7">
    <location>
        <begin position="310"/>
        <end position="338"/>
    </location>
</feature>
<sequence>MLHVCYGVLSSGGMYKVCALWGVSNQHPSLENKPKHSLPKRPPCTLGGFISLGRAGDPGIIFSFSSSFSSGGVVAYVRTSFGKNQTNSSRSNTQLIGGGGGVGSGNSNNNLVGATGASSNGGGNSPLLLSQGFSVTMGATNNGFTGSNATMLNPSTQQTLNQHNQQQQLQQQTFGGYQLQKQPVGSASHKQQQQQSHGLGTHNALHRSVSQPATKATYANIMELLKLSGMQSVLNGDMVSAVATASAANGNSSNSSSSSSSSSASSVNSNSGNNGHHHHHHANNTSSSSGHRKLERTQSEPLPQQVNTSRYKTELCRPYEEAGECKYGDKCQFAHGMQELRNLQRHPKYKTELCRTFHSVGFCPPALSMSTGSDRASPIGSLSLSRTTSMTSFFPEASSPTFQQAAVQHAFNFPSSPPASPIDGLSPMATPPPSSPSLTAMKLGGSMVLGGGATVSGLEDRLPVFNRLSSAMDAFTNLAL</sequence>
<keyword evidence="1 5" id="KW-0479">Metal-binding</keyword>
<organism evidence="8">
    <name type="scientific">Anopheles sinensis</name>
    <name type="common">Mosquito</name>
    <dbReference type="NCBI Taxonomy" id="74873"/>
    <lineage>
        <taxon>Eukaryota</taxon>
        <taxon>Metazoa</taxon>
        <taxon>Ecdysozoa</taxon>
        <taxon>Arthropoda</taxon>
        <taxon>Hexapoda</taxon>
        <taxon>Insecta</taxon>
        <taxon>Pterygota</taxon>
        <taxon>Neoptera</taxon>
        <taxon>Endopterygota</taxon>
        <taxon>Diptera</taxon>
        <taxon>Nematocera</taxon>
        <taxon>Culicoidea</taxon>
        <taxon>Culicidae</taxon>
        <taxon>Anophelinae</taxon>
        <taxon>Anopheles</taxon>
    </lineage>
</organism>
<proteinExistence type="predicted"/>
<dbReference type="STRING" id="74873.A0A084WQC3"/>
<dbReference type="VEuPathDB" id="VectorBase:ASIC020647"/>